<reference evidence="4 5" key="1">
    <citation type="submission" date="2019-03" db="EMBL/GenBank/DDBJ databases">
        <title>Genomic analyses of the natural microbiome of Caenorhabditis elegans.</title>
        <authorList>
            <person name="Samuel B."/>
        </authorList>
    </citation>
    <scope>NUCLEOTIDE SEQUENCE [LARGE SCALE GENOMIC DNA]</scope>
    <source>
        <strain evidence="4 5">JUb18</strain>
    </source>
</reference>
<dbReference type="GO" id="GO:0000502">
    <property type="term" value="C:proteasome complex"/>
    <property type="evidence" value="ECO:0007669"/>
    <property type="project" value="UniProtKB-KW"/>
</dbReference>
<sequence length="339" mass="36104">MPNPVLGPDRVLLLLALVPYLREHGAVSVTELAATFDVTPKLLRELVRFLGTAGVPGETMSYQHEDLFDIDWDALERFDEVSLTRTVAVEEAPRFAPAETAALVAGLHALTAVLPPQDAELARATAAKLGAALGAGATPAVSVSVDPEDPRIPVLVTAIDTQRSVRFVYRDASGVETQRTVDPIALTQGGGGWYLRAFCLDRDAERTFRVDQIAELTLSDLSRTVRTTQSLGSPPRASDPDPEAGPKSRVTPAPVSVAPVTGITLRVTSRALPRLSGFAPEIVSESADGGVIVRVDAWHRDTAINLVQLAPGEISIESPAAAREAVRVWAERALAAYGE</sequence>
<keyword evidence="5" id="KW-1185">Reference proteome</keyword>
<dbReference type="Pfam" id="PF13280">
    <property type="entry name" value="WYL"/>
    <property type="match status" value="1"/>
</dbReference>
<accession>A0A4R6S1N9</accession>
<feature type="region of interest" description="Disordered" evidence="1">
    <location>
        <begin position="225"/>
        <end position="254"/>
    </location>
</feature>
<dbReference type="EMBL" id="SNYA01000004">
    <property type="protein sequence ID" value="TDP92555.1"/>
    <property type="molecule type" value="Genomic_DNA"/>
</dbReference>
<feature type="domain" description="WYL" evidence="2">
    <location>
        <begin position="154"/>
        <end position="217"/>
    </location>
</feature>
<evidence type="ECO:0000313" key="4">
    <source>
        <dbReference type="EMBL" id="TDP92555.1"/>
    </source>
</evidence>
<evidence type="ECO:0000313" key="5">
    <source>
        <dbReference type="Proteomes" id="UP000295601"/>
    </source>
</evidence>
<dbReference type="PANTHER" id="PTHR34580">
    <property type="match status" value="1"/>
</dbReference>
<dbReference type="InterPro" id="IPR028349">
    <property type="entry name" value="PafC-like"/>
</dbReference>
<gene>
    <name evidence="4" type="ORF">EDF62_1769</name>
</gene>
<proteinExistence type="predicted"/>
<dbReference type="InterPro" id="IPR043839">
    <property type="entry name" value="PafC_HTH"/>
</dbReference>
<dbReference type="Proteomes" id="UP000295601">
    <property type="component" value="Unassembled WGS sequence"/>
</dbReference>
<feature type="domain" description="PafC HTH" evidence="3">
    <location>
        <begin position="9"/>
        <end position="130"/>
    </location>
</feature>
<keyword evidence="4" id="KW-0647">Proteasome</keyword>
<dbReference type="RefSeq" id="WP_133616717.1">
    <property type="nucleotide sequence ID" value="NZ_SNYA01000004.1"/>
</dbReference>
<comment type="caution">
    <text evidence="4">The sequence shown here is derived from an EMBL/GenBank/DDBJ whole genome shotgun (WGS) entry which is preliminary data.</text>
</comment>
<evidence type="ECO:0000259" key="2">
    <source>
        <dbReference type="Pfam" id="PF13280"/>
    </source>
</evidence>
<dbReference type="Pfam" id="PF19187">
    <property type="entry name" value="HTH_PafC"/>
    <property type="match status" value="1"/>
</dbReference>
<dbReference type="InterPro" id="IPR051534">
    <property type="entry name" value="CBASS_pafABC_assoc_protein"/>
</dbReference>
<dbReference type="PIRSF" id="PIRSF016838">
    <property type="entry name" value="PafC"/>
    <property type="match status" value="1"/>
</dbReference>
<dbReference type="AlphaFoldDB" id="A0A4R6S1N9"/>
<dbReference type="PROSITE" id="PS52050">
    <property type="entry name" value="WYL"/>
    <property type="match status" value="1"/>
</dbReference>
<name>A0A4R6S1N9_9MICO</name>
<dbReference type="OrthoDB" id="3171994at2"/>
<dbReference type="InterPro" id="IPR026881">
    <property type="entry name" value="WYL_dom"/>
</dbReference>
<dbReference type="PANTHER" id="PTHR34580:SF1">
    <property type="entry name" value="PROTEIN PAFC"/>
    <property type="match status" value="1"/>
</dbReference>
<evidence type="ECO:0000256" key="1">
    <source>
        <dbReference type="SAM" id="MobiDB-lite"/>
    </source>
</evidence>
<protein>
    <submittedName>
        <fullName evidence="4">Proteasome accessory factor C</fullName>
    </submittedName>
</protein>
<evidence type="ECO:0000259" key="3">
    <source>
        <dbReference type="Pfam" id="PF19187"/>
    </source>
</evidence>
<organism evidence="4 5">
    <name type="scientific">Leucobacter luti</name>
    <dbReference type="NCBI Taxonomy" id="340320"/>
    <lineage>
        <taxon>Bacteria</taxon>
        <taxon>Bacillati</taxon>
        <taxon>Actinomycetota</taxon>
        <taxon>Actinomycetes</taxon>
        <taxon>Micrococcales</taxon>
        <taxon>Microbacteriaceae</taxon>
        <taxon>Leucobacter</taxon>
    </lineage>
</organism>